<dbReference type="OrthoDB" id="8192078at2759"/>
<organism evidence="1">
    <name type="scientific">Amphimedon queenslandica</name>
    <name type="common">Sponge</name>
    <dbReference type="NCBI Taxonomy" id="400682"/>
    <lineage>
        <taxon>Eukaryota</taxon>
        <taxon>Metazoa</taxon>
        <taxon>Porifera</taxon>
        <taxon>Demospongiae</taxon>
        <taxon>Heteroscleromorpha</taxon>
        <taxon>Haplosclerida</taxon>
        <taxon>Niphatidae</taxon>
        <taxon>Amphimedon</taxon>
    </lineage>
</organism>
<sequence>MVQVYLESFVTHYTPQFSVTPKMHYLVHLAKQMTLFGPLIHHLCMRFESKNAQIKSFVTRCFRNVPLFIAIRNQQCKFVIINGSNTNLDMSYA</sequence>
<accession>A0A1X7SPZ5</accession>
<reference evidence="1" key="1">
    <citation type="submission" date="2017-05" db="UniProtKB">
        <authorList>
            <consortium name="EnsemblMetazoa"/>
        </authorList>
    </citation>
    <scope>IDENTIFICATION</scope>
</reference>
<name>A0A1X7SPZ5_AMPQE</name>
<evidence type="ECO:0000313" key="1">
    <source>
        <dbReference type="EnsemblMetazoa" id="Aqu2.1.04153_001"/>
    </source>
</evidence>
<protein>
    <submittedName>
        <fullName evidence="1">Uncharacterized protein</fullName>
    </submittedName>
</protein>
<dbReference type="AlphaFoldDB" id="A0A1X7SPZ5"/>
<dbReference type="EnsemblMetazoa" id="Aqu2.1.04153_001">
    <property type="protein sequence ID" value="Aqu2.1.04153_001"/>
    <property type="gene ID" value="Aqu2.1.04153"/>
</dbReference>
<proteinExistence type="predicted"/>
<dbReference type="InParanoid" id="A0A1X7SPZ5"/>